<gene>
    <name evidence="3" type="ORF">CfE428DRAFT_0071</name>
</gene>
<dbReference type="EMBL" id="ABVL01000001">
    <property type="protein sequence ID" value="EDY21946.1"/>
    <property type="molecule type" value="Genomic_DNA"/>
</dbReference>
<evidence type="ECO:0000256" key="1">
    <source>
        <dbReference type="SAM" id="MobiDB-lite"/>
    </source>
</evidence>
<accession>B4CTQ8</accession>
<name>B4CTQ8_9BACT</name>
<comment type="caution">
    <text evidence="3">The sequence shown here is derived from an EMBL/GenBank/DDBJ whole genome shotgun (WGS) entry which is preliminary data.</text>
</comment>
<evidence type="ECO:0000313" key="4">
    <source>
        <dbReference type="Proteomes" id="UP000005824"/>
    </source>
</evidence>
<dbReference type="RefSeq" id="WP_006977398.1">
    <property type="nucleotide sequence ID" value="NZ_ABVL01000001.1"/>
</dbReference>
<keyword evidence="2" id="KW-1133">Transmembrane helix</keyword>
<keyword evidence="4" id="KW-1185">Reference proteome</keyword>
<dbReference type="Pfam" id="PF04120">
    <property type="entry name" value="Iron_permease"/>
    <property type="match status" value="1"/>
</dbReference>
<dbReference type="GO" id="GO:0055085">
    <property type="term" value="P:transmembrane transport"/>
    <property type="evidence" value="ECO:0007669"/>
    <property type="project" value="InterPro"/>
</dbReference>
<feature type="compositionally biased region" description="Polar residues" evidence="1">
    <location>
        <begin position="157"/>
        <end position="167"/>
    </location>
</feature>
<dbReference type="STRING" id="497964.CfE428DRAFT_0071"/>
<dbReference type="Proteomes" id="UP000005824">
    <property type="component" value="Unassembled WGS sequence"/>
</dbReference>
<feature type="transmembrane region" description="Helical" evidence="2">
    <location>
        <begin position="47"/>
        <end position="66"/>
    </location>
</feature>
<organism evidence="3 4">
    <name type="scientific">Chthoniobacter flavus Ellin428</name>
    <dbReference type="NCBI Taxonomy" id="497964"/>
    <lineage>
        <taxon>Bacteria</taxon>
        <taxon>Pseudomonadati</taxon>
        <taxon>Verrucomicrobiota</taxon>
        <taxon>Spartobacteria</taxon>
        <taxon>Chthoniobacterales</taxon>
        <taxon>Chthoniobacteraceae</taxon>
        <taxon>Chthoniobacter</taxon>
    </lineage>
</organism>
<feature type="transmembrane region" description="Helical" evidence="2">
    <location>
        <begin position="21"/>
        <end position="41"/>
    </location>
</feature>
<dbReference type="AlphaFoldDB" id="B4CTQ8"/>
<feature type="region of interest" description="Disordered" evidence="1">
    <location>
        <begin position="123"/>
        <end position="179"/>
    </location>
</feature>
<evidence type="ECO:0000313" key="3">
    <source>
        <dbReference type="EMBL" id="EDY21946.1"/>
    </source>
</evidence>
<evidence type="ECO:0008006" key="5">
    <source>
        <dbReference type="Google" id="ProtNLM"/>
    </source>
</evidence>
<reference evidence="3 4" key="1">
    <citation type="journal article" date="2011" name="J. Bacteriol.">
        <title>Genome sequence of Chthoniobacter flavus Ellin428, an aerobic heterotrophic soil bacterium.</title>
        <authorList>
            <person name="Kant R."/>
            <person name="van Passel M.W."/>
            <person name="Palva A."/>
            <person name="Lucas S."/>
            <person name="Lapidus A."/>
            <person name="Glavina Del Rio T."/>
            <person name="Dalin E."/>
            <person name="Tice H."/>
            <person name="Bruce D."/>
            <person name="Goodwin L."/>
            <person name="Pitluck S."/>
            <person name="Larimer F.W."/>
            <person name="Land M.L."/>
            <person name="Hauser L."/>
            <person name="Sangwan P."/>
            <person name="de Vos W.M."/>
            <person name="Janssen P.H."/>
            <person name="Smidt H."/>
        </authorList>
    </citation>
    <scope>NUCLEOTIDE SEQUENCE [LARGE SCALE GENOMIC DNA]</scope>
    <source>
        <strain evidence="3 4">Ellin428</strain>
    </source>
</reference>
<evidence type="ECO:0000256" key="2">
    <source>
        <dbReference type="SAM" id="Phobius"/>
    </source>
</evidence>
<sequence precursor="true">MNRCSWFNRFAKGSARATGKPMAFLLAAATIVVWAITGPIFKFSDTWQLVINTGTTIVTFLMVFLIQNTQNRDSDAIQIKLDELIRATKGAHTALLDLEELDDEDLARIRELYVEIAAKSRKKMEAGQEDTGTPFVHIDSGGGSGAASREGKAEHPTPNTQHPTSNGEPRDRSGSPSGV</sequence>
<dbReference type="eggNOG" id="COG5478">
    <property type="taxonomic scope" value="Bacteria"/>
</dbReference>
<dbReference type="InterPro" id="IPR007251">
    <property type="entry name" value="Iron_permease_Fet4"/>
</dbReference>
<proteinExistence type="predicted"/>
<keyword evidence="2" id="KW-0472">Membrane</keyword>
<dbReference type="InParanoid" id="B4CTQ8"/>
<keyword evidence="2" id="KW-0812">Transmembrane</keyword>
<protein>
    <recommendedName>
        <fullName evidence="5">Low affinity iron permease family protein</fullName>
    </recommendedName>
</protein>